<reference evidence="2 3" key="1">
    <citation type="journal article" date="2012" name="J. Bacteriol.">
        <title>Draft Genome Sequence of the Extremely Halophilic Archaeon Halogranum salarium B-1T.</title>
        <authorList>
            <person name="Kim K.K."/>
            <person name="Lee K.C."/>
            <person name="Lee J.S."/>
        </authorList>
    </citation>
    <scope>NUCLEOTIDE SEQUENCE [LARGE SCALE GENOMIC DNA]</scope>
    <source>
        <strain evidence="2 3">B-1</strain>
    </source>
</reference>
<gene>
    <name evidence="2" type="ORF">HSB1_45690</name>
</gene>
<dbReference type="PATRIC" id="fig|1210908.3.peg.4266"/>
<dbReference type="Pfam" id="PF23438">
    <property type="entry name" value="DUF7123"/>
    <property type="match status" value="1"/>
</dbReference>
<dbReference type="EMBL" id="ALJD01000016">
    <property type="protein sequence ID" value="EJN57183.1"/>
    <property type="molecule type" value="Genomic_DNA"/>
</dbReference>
<comment type="caution">
    <text evidence="2">The sequence shown here is derived from an EMBL/GenBank/DDBJ whole genome shotgun (WGS) entry which is preliminary data.</text>
</comment>
<name>J2ZW03_9EURY</name>
<organism evidence="2 3">
    <name type="scientific">Halogranum salarium B-1</name>
    <dbReference type="NCBI Taxonomy" id="1210908"/>
    <lineage>
        <taxon>Archaea</taxon>
        <taxon>Methanobacteriati</taxon>
        <taxon>Methanobacteriota</taxon>
        <taxon>Stenosarchaea group</taxon>
        <taxon>Halobacteria</taxon>
        <taxon>Halobacteriales</taxon>
        <taxon>Haloferacaceae</taxon>
    </lineage>
</organism>
<proteinExistence type="predicted"/>
<evidence type="ECO:0000313" key="3">
    <source>
        <dbReference type="Proteomes" id="UP000007813"/>
    </source>
</evidence>
<evidence type="ECO:0000259" key="1">
    <source>
        <dbReference type="Pfam" id="PF23438"/>
    </source>
</evidence>
<sequence length="97" mass="10769">MEEMSVPDSAHAPNEEQLKAFLLEKARDGEFYFKSKFIADDVGMTPKQIGALMFKLRDSVTELEIERWSYTGATTWHIVPAAMTDGGTLDTTASVPV</sequence>
<dbReference type="eggNOG" id="arCOG02866">
    <property type="taxonomic scope" value="Archaea"/>
</dbReference>
<accession>J2ZW03</accession>
<dbReference type="InterPro" id="IPR055547">
    <property type="entry name" value="DUF7123"/>
</dbReference>
<protein>
    <recommendedName>
        <fullName evidence="1">DUF7123 domain-containing protein</fullName>
    </recommendedName>
</protein>
<feature type="domain" description="DUF7123" evidence="1">
    <location>
        <begin position="9"/>
        <end position="78"/>
    </location>
</feature>
<dbReference type="AlphaFoldDB" id="J2ZW03"/>
<dbReference type="Proteomes" id="UP000007813">
    <property type="component" value="Unassembled WGS sequence"/>
</dbReference>
<evidence type="ECO:0000313" key="2">
    <source>
        <dbReference type="EMBL" id="EJN57183.1"/>
    </source>
</evidence>